<keyword evidence="4 12" id="KW-0732">Signal</keyword>
<comment type="pathway">
    <text evidence="1">Glycan degradation; xylan degradation.</text>
</comment>
<dbReference type="Gene3D" id="2.60.40.10">
    <property type="entry name" value="Immunoglobulins"/>
    <property type="match status" value="1"/>
</dbReference>
<evidence type="ECO:0000256" key="3">
    <source>
        <dbReference type="ARBA" id="ARBA00022651"/>
    </source>
</evidence>
<evidence type="ECO:0000256" key="4">
    <source>
        <dbReference type="ARBA" id="ARBA00022729"/>
    </source>
</evidence>
<comment type="similarity">
    <text evidence="2">Belongs to the glycosyl hydrolase 3 family.</text>
</comment>
<sequence>MARLTTVGGLLAQAAASYAFTCQSSASAAYNATSNYLGCYTGGTSILSAVKLSTIAMTPQLCTSWCGERGFQYGAIVFGTQCFCDHQPNYSMSQKVNDTQCSSRCTTDPSQRCGGGYIASLYQITNSQPSTGASYFTPACQTSPLCSHKVCDTSLSTSDRIASLISELTEEEKILNLVDASAGSTRIGLPPYEWWSEATHGVGSAPGVQFANMGNNFSYATSFPAPILSSAAFDDELIFQIGETVGREGRAFGNNGFAGFDYWAPNMNNFRTFLASSSQFTNTADEDTGDPRWGRGQETPGEDVLRVQNYVRTYVPGLQGGDPTNKQIIATCKHYAVYDLETGRYGNDYNPTQQDMADYYMAAFKTCVRDVGVGSIMCSYNAVDGYPSCASQYLLQDVLRDHWNFTNDYNYVVSDCGAVTDIFQYHNFTDTEEAAASVALNAGTDLECGSSYVKLNASLADGQTTIGRLDEALTRLYNALFTVAFFDGSNYTALGWSDVATSADQKLAYTAAWEGMTLLKNDNSFLPLSGSKKVAVIGPYANATTQMQGDYSGTPKYINSPLSAFQGYSSWTVTYSNGTGIASNSTSGFAAAKAAAAASDVVIYLGGLDNSQEQETLDRLALSWPGNQLDLITELAAIKPTIVVQFGGGQIDDTPLLNNANVKSVVWAGYPSQDGGDALLDILTGKQAPAGRLPITQYPASYADEVSIYDIDLPSNGTYPGRTYRWYTGKAVRPFGFGLSYTTFGFSWTKPLQRSYNIQQLVDSCGQGNKNNNGWGSGWGWGWGWPHGWNNGHGGWGNSNTGSNTVINDATPFTTISASVKNTGKHISDYVGLLFLSSSNAGPAPRPIKTLVSYSRLHNLAIGGSQTLNLPLTLGSLARANTNGDITIFPGDYEIVLDNDASLSFKFSLTGQAVVIDTLPAPKASYSETVKVNLQAPSRADYGDPVAGS</sequence>
<evidence type="ECO:0000259" key="13">
    <source>
        <dbReference type="PROSITE" id="PS51212"/>
    </source>
</evidence>
<dbReference type="Gene3D" id="3.40.50.1700">
    <property type="entry name" value="Glycoside hydrolase family 3 C-terminal domain"/>
    <property type="match status" value="1"/>
</dbReference>
<dbReference type="EC" id="3.2.1.37" evidence="11"/>
<dbReference type="InterPro" id="IPR026891">
    <property type="entry name" value="Fn3-like"/>
</dbReference>
<organism evidence="14 15">
    <name type="scientific">Recurvomyces mirabilis</name>
    <dbReference type="NCBI Taxonomy" id="574656"/>
    <lineage>
        <taxon>Eukaryota</taxon>
        <taxon>Fungi</taxon>
        <taxon>Dikarya</taxon>
        <taxon>Ascomycota</taxon>
        <taxon>Pezizomycotina</taxon>
        <taxon>Dothideomycetes</taxon>
        <taxon>Dothideomycetidae</taxon>
        <taxon>Mycosphaerellales</taxon>
        <taxon>Teratosphaeriaceae</taxon>
        <taxon>Recurvomyces</taxon>
    </lineage>
</organism>
<dbReference type="PROSITE" id="PS51212">
    <property type="entry name" value="WSC"/>
    <property type="match status" value="1"/>
</dbReference>
<dbReference type="SUPFAM" id="SSF52279">
    <property type="entry name" value="Beta-D-glucan exohydrolase, C-terminal domain"/>
    <property type="match status" value="1"/>
</dbReference>
<evidence type="ECO:0000256" key="5">
    <source>
        <dbReference type="ARBA" id="ARBA00022801"/>
    </source>
</evidence>
<dbReference type="InterPro" id="IPR044993">
    <property type="entry name" value="BXL"/>
</dbReference>
<evidence type="ECO:0000313" key="15">
    <source>
        <dbReference type="Proteomes" id="UP001274830"/>
    </source>
</evidence>
<evidence type="ECO:0000256" key="12">
    <source>
        <dbReference type="SAM" id="SignalP"/>
    </source>
</evidence>
<dbReference type="SMART" id="SM00321">
    <property type="entry name" value="WSC"/>
    <property type="match status" value="1"/>
</dbReference>
<reference evidence="14" key="1">
    <citation type="submission" date="2023-07" db="EMBL/GenBank/DDBJ databases">
        <title>Black Yeasts Isolated from many extreme environments.</title>
        <authorList>
            <person name="Coleine C."/>
            <person name="Stajich J.E."/>
            <person name="Selbmann L."/>
        </authorList>
    </citation>
    <scope>NUCLEOTIDE SEQUENCE</scope>
    <source>
        <strain evidence="14">CCFEE 5485</strain>
    </source>
</reference>
<dbReference type="InterPro" id="IPR036881">
    <property type="entry name" value="Glyco_hydro_3_C_sf"/>
</dbReference>
<comment type="catalytic activity">
    <reaction evidence="10">
        <text>Hydrolysis of (1-&gt;4)-beta-D-xylans, to remove successive D-xylose residues from the non-reducing termini.</text>
        <dbReference type="EC" id="3.2.1.37"/>
    </reaction>
</comment>
<feature type="signal peptide" evidence="12">
    <location>
        <begin position="1"/>
        <end position="19"/>
    </location>
</feature>
<keyword evidence="5" id="KW-0378">Hydrolase</keyword>
<evidence type="ECO:0000256" key="8">
    <source>
        <dbReference type="ARBA" id="ARBA00023295"/>
    </source>
</evidence>
<keyword evidence="6" id="KW-0325">Glycoprotein</keyword>
<dbReference type="Pfam" id="PF01822">
    <property type="entry name" value="WSC"/>
    <property type="match status" value="1"/>
</dbReference>
<keyword evidence="8" id="KW-0326">Glycosidase</keyword>
<dbReference type="InterPro" id="IPR002889">
    <property type="entry name" value="WSC_carb-bd"/>
</dbReference>
<evidence type="ECO:0000256" key="10">
    <source>
        <dbReference type="ARBA" id="ARBA00024574"/>
    </source>
</evidence>
<feature type="chain" id="PRO_5042205182" description="xylan 1,4-beta-xylosidase" evidence="12">
    <location>
        <begin position="20"/>
        <end position="949"/>
    </location>
</feature>
<dbReference type="AlphaFoldDB" id="A0AAE0WUN2"/>
<comment type="caution">
    <text evidence="14">The sequence shown here is derived from an EMBL/GenBank/DDBJ whole genome shotgun (WGS) entry which is preliminary data.</text>
</comment>
<dbReference type="EMBL" id="JAUTXT010000004">
    <property type="protein sequence ID" value="KAK3678495.1"/>
    <property type="molecule type" value="Genomic_DNA"/>
</dbReference>
<evidence type="ECO:0000256" key="1">
    <source>
        <dbReference type="ARBA" id="ARBA00004851"/>
    </source>
</evidence>
<evidence type="ECO:0000313" key="14">
    <source>
        <dbReference type="EMBL" id="KAK3678495.1"/>
    </source>
</evidence>
<dbReference type="InterPro" id="IPR013783">
    <property type="entry name" value="Ig-like_fold"/>
</dbReference>
<dbReference type="GO" id="GO:0046556">
    <property type="term" value="F:alpha-L-arabinofuranosidase activity"/>
    <property type="evidence" value="ECO:0007669"/>
    <property type="project" value="TreeGrafter"/>
</dbReference>
<gene>
    <name evidence="14" type="ORF">LTR78_001792</name>
</gene>
<dbReference type="SMART" id="SM01217">
    <property type="entry name" value="Fn3_like"/>
    <property type="match status" value="1"/>
</dbReference>
<evidence type="ECO:0000256" key="2">
    <source>
        <dbReference type="ARBA" id="ARBA00005336"/>
    </source>
</evidence>
<dbReference type="Pfam" id="PF01915">
    <property type="entry name" value="Glyco_hydro_3_C"/>
    <property type="match status" value="1"/>
</dbReference>
<evidence type="ECO:0000256" key="11">
    <source>
        <dbReference type="ARBA" id="ARBA00026107"/>
    </source>
</evidence>
<dbReference type="InterPro" id="IPR002772">
    <property type="entry name" value="Glyco_hydro_3_C"/>
</dbReference>
<name>A0AAE0WUN2_9PEZI</name>
<dbReference type="InterPro" id="IPR036962">
    <property type="entry name" value="Glyco_hydro_3_N_sf"/>
</dbReference>
<feature type="domain" description="WSC" evidence="13">
    <location>
        <begin position="33"/>
        <end position="125"/>
    </location>
</feature>
<evidence type="ECO:0000256" key="6">
    <source>
        <dbReference type="ARBA" id="ARBA00023180"/>
    </source>
</evidence>
<protein>
    <recommendedName>
        <fullName evidence="11">xylan 1,4-beta-xylosidase</fullName>
        <ecNumber evidence="11">3.2.1.37</ecNumber>
    </recommendedName>
</protein>
<dbReference type="GO" id="GO:0045493">
    <property type="term" value="P:xylan catabolic process"/>
    <property type="evidence" value="ECO:0007669"/>
    <property type="project" value="UniProtKB-KW"/>
</dbReference>
<dbReference type="InterPro" id="IPR017853">
    <property type="entry name" value="GH"/>
</dbReference>
<dbReference type="SUPFAM" id="SSF51445">
    <property type="entry name" value="(Trans)glycosidases"/>
    <property type="match status" value="1"/>
</dbReference>
<dbReference type="PANTHER" id="PTHR42721">
    <property type="entry name" value="SUGAR HYDROLASE-RELATED"/>
    <property type="match status" value="1"/>
</dbReference>
<dbReference type="Proteomes" id="UP001274830">
    <property type="component" value="Unassembled WGS sequence"/>
</dbReference>
<keyword evidence="3" id="KW-0858">Xylan degradation</keyword>
<evidence type="ECO:0000256" key="7">
    <source>
        <dbReference type="ARBA" id="ARBA00023277"/>
    </source>
</evidence>
<proteinExistence type="inferred from homology"/>
<dbReference type="InterPro" id="IPR001764">
    <property type="entry name" value="Glyco_hydro_3_N"/>
</dbReference>
<keyword evidence="9" id="KW-0624">Polysaccharide degradation</keyword>
<keyword evidence="15" id="KW-1185">Reference proteome</keyword>
<evidence type="ECO:0000256" key="9">
    <source>
        <dbReference type="ARBA" id="ARBA00023326"/>
    </source>
</evidence>
<dbReference type="PANTHER" id="PTHR42721:SF3">
    <property type="entry name" value="BETA-D-XYLOSIDASE 5-RELATED"/>
    <property type="match status" value="1"/>
</dbReference>
<dbReference type="GO" id="GO:0009044">
    <property type="term" value="F:xylan 1,4-beta-xylosidase activity"/>
    <property type="evidence" value="ECO:0007669"/>
    <property type="project" value="UniProtKB-EC"/>
</dbReference>
<dbReference type="Gene3D" id="3.20.20.300">
    <property type="entry name" value="Glycoside hydrolase, family 3, N-terminal domain"/>
    <property type="match status" value="1"/>
</dbReference>
<accession>A0AAE0WUN2</accession>
<keyword evidence="7" id="KW-0119">Carbohydrate metabolism</keyword>
<dbReference type="GO" id="GO:0031222">
    <property type="term" value="P:arabinan catabolic process"/>
    <property type="evidence" value="ECO:0007669"/>
    <property type="project" value="TreeGrafter"/>
</dbReference>
<dbReference type="Pfam" id="PF00933">
    <property type="entry name" value="Glyco_hydro_3"/>
    <property type="match status" value="1"/>
</dbReference>